<dbReference type="InterPro" id="IPR055259">
    <property type="entry name" value="YkvP/CgeB_Glyco_trans-like"/>
</dbReference>
<protein>
    <submittedName>
        <fullName evidence="2">Glycosyltransferase family 1 protein</fullName>
    </submittedName>
</protein>
<organism evidence="2 3">
    <name type="scientific">Anaerovibrio slackiae</name>
    <dbReference type="NCBI Taxonomy" id="2652309"/>
    <lineage>
        <taxon>Bacteria</taxon>
        <taxon>Bacillati</taxon>
        <taxon>Bacillota</taxon>
        <taxon>Negativicutes</taxon>
        <taxon>Selenomonadales</taxon>
        <taxon>Selenomonadaceae</taxon>
        <taxon>Anaerovibrio</taxon>
    </lineage>
</organism>
<dbReference type="SUPFAM" id="SSF53756">
    <property type="entry name" value="UDP-Glycosyltransferase/glycogen phosphorylase"/>
    <property type="match status" value="1"/>
</dbReference>
<dbReference type="Gene3D" id="3.40.50.2000">
    <property type="entry name" value="Glycogen Phosphorylase B"/>
    <property type="match status" value="1"/>
</dbReference>
<comment type="caution">
    <text evidence="2">The sequence shown here is derived from an EMBL/GenBank/DDBJ whole genome shotgun (WGS) entry which is preliminary data.</text>
</comment>
<accession>A0A6I2UC28</accession>
<sequence length="125" mass="14226">MQNKPILGQDLRKLYNGSKICLNINQGTRNPEWHTGVNPRTFEIMGCNSFELIDAGHLDFVDIVAGRDIIEFSGKEDLVKKIDYYLSHDDERKSIAANGYKIVKEKYTSSAIVKTLLHKIESILE</sequence>
<dbReference type="GO" id="GO:0016740">
    <property type="term" value="F:transferase activity"/>
    <property type="evidence" value="ECO:0007669"/>
    <property type="project" value="UniProtKB-KW"/>
</dbReference>
<evidence type="ECO:0000313" key="2">
    <source>
        <dbReference type="EMBL" id="MSU09058.1"/>
    </source>
</evidence>
<keyword evidence="3" id="KW-1185">Reference proteome</keyword>
<reference evidence="2 3" key="1">
    <citation type="submission" date="2019-08" db="EMBL/GenBank/DDBJ databases">
        <title>In-depth cultivation of the pig gut microbiome towards novel bacterial diversity and tailored functional studies.</title>
        <authorList>
            <person name="Wylensek D."/>
            <person name="Hitch T.C.A."/>
            <person name="Clavel T."/>
        </authorList>
    </citation>
    <scope>NUCLEOTIDE SEQUENCE [LARGE SCALE GENOMIC DNA]</scope>
    <source>
        <strain evidence="2 3">WCA-693-APC-5D-A</strain>
    </source>
</reference>
<feature type="domain" description="Spore protein YkvP/CgeB glycosyl transferase-like" evidence="1">
    <location>
        <begin position="3"/>
        <end position="117"/>
    </location>
</feature>
<evidence type="ECO:0000259" key="1">
    <source>
        <dbReference type="Pfam" id="PF13524"/>
    </source>
</evidence>
<dbReference type="Proteomes" id="UP000433181">
    <property type="component" value="Unassembled WGS sequence"/>
</dbReference>
<dbReference type="RefSeq" id="WP_328596361.1">
    <property type="nucleotide sequence ID" value="NZ_VUNR01000016.1"/>
</dbReference>
<gene>
    <name evidence="2" type="ORF">FYJ84_08685</name>
</gene>
<keyword evidence="2" id="KW-0808">Transferase</keyword>
<dbReference type="AlphaFoldDB" id="A0A6I2UC28"/>
<name>A0A6I2UC28_9FIRM</name>
<proteinExistence type="predicted"/>
<dbReference type="Pfam" id="PF13524">
    <property type="entry name" value="Glyco_trans_1_2"/>
    <property type="match status" value="1"/>
</dbReference>
<dbReference type="GeneID" id="96778992"/>
<evidence type="ECO:0000313" key="3">
    <source>
        <dbReference type="Proteomes" id="UP000433181"/>
    </source>
</evidence>
<dbReference type="EMBL" id="VUNR01000016">
    <property type="protein sequence ID" value="MSU09058.1"/>
    <property type="molecule type" value="Genomic_DNA"/>
</dbReference>